<keyword evidence="1" id="KW-1133">Transmembrane helix</keyword>
<dbReference type="EMBL" id="FOJI01000016">
    <property type="protein sequence ID" value="SEW40911.1"/>
    <property type="molecule type" value="Genomic_DNA"/>
</dbReference>
<dbReference type="OrthoDB" id="9808253at2"/>
<accession>A0A1I0RIW8</accession>
<organism evidence="2 3">
    <name type="scientific">[Clostridium] fimetarium</name>
    <dbReference type="NCBI Taxonomy" id="99656"/>
    <lineage>
        <taxon>Bacteria</taxon>
        <taxon>Bacillati</taxon>
        <taxon>Bacillota</taxon>
        <taxon>Clostridia</taxon>
        <taxon>Lachnospirales</taxon>
        <taxon>Lachnospiraceae</taxon>
    </lineage>
</organism>
<keyword evidence="1" id="KW-0812">Transmembrane</keyword>
<evidence type="ECO:0000256" key="1">
    <source>
        <dbReference type="SAM" id="Phobius"/>
    </source>
</evidence>
<sequence>MDCKQIQKSIGAFDKDQLSIKEKEIFIDHILGCKECQEELEIYYIVEYGLAEDGADLDYGLDEYKKLIESYDFRGLVDKKLNDSKLSIVKYKKKQRHIKFAILTLIFCILVAGGLYIYTII</sequence>
<keyword evidence="1" id="KW-0472">Membrane</keyword>
<evidence type="ECO:0000313" key="2">
    <source>
        <dbReference type="EMBL" id="SEW40911.1"/>
    </source>
</evidence>
<keyword evidence="3" id="KW-1185">Reference proteome</keyword>
<proteinExistence type="predicted"/>
<name>A0A1I0RIW8_9FIRM</name>
<gene>
    <name evidence="2" type="ORF">SAMN05421659_11671</name>
</gene>
<dbReference type="AlphaFoldDB" id="A0A1I0RIW8"/>
<evidence type="ECO:0008006" key="4">
    <source>
        <dbReference type="Google" id="ProtNLM"/>
    </source>
</evidence>
<evidence type="ECO:0000313" key="3">
    <source>
        <dbReference type="Proteomes" id="UP000199701"/>
    </source>
</evidence>
<reference evidence="2 3" key="1">
    <citation type="submission" date="2016-10" db="EMBL/GenBank/DDBJ databases">
        <authorList>
            <person name="de Groot N.N."/>
        </authorList>
    </citation>
    <scope>NUCLEOTIDE SEQUENCE [LARGE SCALE GENOMIC DNA]</scope>
    <source>
        <strain evidence="2 3">DSM 9179</strain>
    </source>
</reference>
<feature type="transmembrane region" description="Helical" evidence="1">
    <location>
        <begin position="100"/>
        <end position="118"/>
    </location>
</feature>
<protein>
    <recommendedName>
        <fullName evidence="4">Zinc-finger</fullName>
    </recommendedName>
</protein>
<dbReference type="RefSeq" id="WP_092456509.1">
    <property type="nucleotide sequence ID" value="NZ_FOJI01000016.1"/>
</dbReference>
<dbReference type="STRING" id="99656.SAMN05421659_11671"/>
<dbReference type="Proteomes" id="UP000199701">
    <property type="component" value="Unassembled WGS sequence"/>
</dbReference>